<dbReference type="PANTHER" id="PTHR43107:SF4">
    <property type="entry name" value="LONG-CHAIN FATTY ACID TRANSPORT PROTEIN 2"/>
    <property type="match status" value="1"/>
</dbReference>
<feature type="non-terminal residue" evidence="3">
    <location>
        <position position="1"/>
    </location>
</feature>
<proteinExistence type="inferred from homology"/>
<dbReference type="Proteomes" id="UP001434883">
    <property type="component" value="Unassembled WGS sequence"/>
</dbReference>
<name>A0ABV0QJ79_9TELE</name>
<keyword evidence="2" id="KW-0436">Ligase</keyword>
<dbReference type="Gene3D" id="3.40.50.12780">
    <property type="entry name" value="N-terminal domain of ligase-like"/>
    <property type="match status" value="1"/>
</dbReference>
<protein>
    <submittedName>
        <fullName evidence="3">Uncharacterized protein</fullName>
    </submittedName>
</protein>
<dbReference type="EMBL" id="JAHRIN010011118">
    <property type="protein sequence ID" value="MEQ2195442.1"/>
    <property type="molecule type" value="Genomic_DNA"/>
</dbReference>
<evidence type="ECO:0000313" key="4">
    <source>
        <dbReference type="Proteomes" id="UP001434883"/>
    </source>
</evidence>
<organism evidence="3 4">
    <name type="scientific">Xenoophorus captivus</name>
    <dbReference type="NCBI Taxonomy" id="1517983"/>
    <lineage>
        <taxon>Eukaryota</taxon>
        <taxon>Metazoa</taxon>
        <taxon>Chordata</taxon>
        <taxon>Craniata</taxon>
        <taxon>Vertebrata</taxon>
        <taxon>Euteleostomi</taxon>
        <taxon>Actinopterygii</taxon>
        <taxon>Neopterygii</taxon>
        <taxon>Teleostei</taxon>
        <taxon>Neoteleostei</taxon>
        <taxon>Acanthomorphata</taxon>
        <taxon>Ovalentaria</taxon>
        <taxon>Atherinomorphae</taxon>
        <taxon>Cyprinodontiformes</taxon>
        <taxon>Goodeidae</taxon>
        <taxon>Xenoophorus</taxon>
    </lineage>
</organism>
<gene>
    <name evidence="3" type="ORF">XENOCAPTIV_012968</name>
</gene>
<evidence type="ECO:0000256" key="1">
    <source>
        <dbReference type="ARBA" id="ARBA00006432"/>
    </source>
</evidence>
<reference evidence="3 4" key="1">
    <citation type="submission" date="2021-06" db="EMBL/GenBank/DDBJ databases">
        <authorList>
            <person name="Palmer J.M."/>
        </authorList>
    </citation>
    <scope>NUCLEOTIDE SEQUENCE [LARGE SCALE GENOMIC DNA]</scope>
    <source>
        <strain evidence="3 4">XC_2019</strain>
        <tissue evidence="3">Muscle</tissue>
    </source>
</reference>
<evidence type="ECO:0000313" key="3">
    <source>
        <dbReference type="EMBL" id="MEQ2195442.1"/>
    </source>
</evidence>
<comment type="similarity">
    <text evidence="1">Belongs to the ATP-dependent AMP-binding enzyme family.</text>
</comment>
<comment type="caution">
    <text evidence="3">The sequence shown here is derived from an EMBL/GenBank/DDBJ whole genome shotgun (WGS) entry which is preliminary data.</text>
</comment>
<accession>A0ABV0QJ79</accession>
<dbReference type="PANTHER" id="PTHR43107">
    <property type="entry name" value="LONG-CHAIN FATTY ACID TRANSPORT PROTEIN"/>
    <property type="match status" value="1"/>
</dbReference>
<sequence length="168" mass="19123">KDNDKDHKVRLAIGNGIRAETWANFLKRFGNIRICECYGATESNVAFINYVGKVGAVGREHFLHKMSSPYAIIKYDTEKEEPVRNSKRFCIQVPKGETGLLVGKIGKRTPFSGYAKNKEQTEKKKLRDVFARGDLYFNSGDLLRIDNEGFVYFQDRIGDTFRSVDGTN</sequence>
<evidence type="ECO:0000256" key="2">
    <source>
        <dbReference type="ARBA" id="ARBA00022598"/>
    </source>
</evidence>
<dbReference type="SUPFAM" id="SSF56801">
    <property type="entry name" value="Acetyl-CoA synthetase-like"/>
    <property type="match status" value="1"/>
</dbReference>
<dbReference type="InterPro" id="IPR042099">
    <property type="entry name" value="ANL_N_sf"/>
</dbReference>
<keyword evidence="4" id="KW-1185">Reference proteome</keyword>